<dbReference type="SUPFAM" id="SSF46955">
    <property type="entry name" value="Putative DNA-binding domain"/>
    <property type="match status" value="1"/>
</dbReference>
<keyword evidence="5" id="KW-1185">Reference proteome</keyword>
<feature type="compositionally biased region" description="Basic and acidic residues" evidence="2">
    <location>
        <begin position="1"/>
        <end position="32"/>
    </location>
</feature>
<feature type="region of interest" description="Disordered" evidence="2">
    <location>
        <begin position="1"/>
        <end position="33"/>
    </location>
</feature>
<organism evidence="4 5">
    <name type="scientific">Streptomyces macrosporus</name>
    <dbReference type="NCBI Taxonomy" id="44032"/>
    <lineage>
        <taxon>Bacteria</taxon>
        <taxon>Bacillati</taxon>
        <taxon>Actinomycetota</taxon>
        <taxon>Actinomycetes</taxon>
        <taxon>Kitasatosporales</taxon>
        <taxon>Streptomycetaceae</taxon>
        <taxon>Streptomyces</taxon>
    </lineage>
</organism>
<dbReference type="InterPro" id="IPR047057">
    <property type="entry name" value="MerR_fam"/>
</dbReference>
<dbReference type="PROSITE" id="PS50937">
    <property type="entry name" value="HTH_MERR_2"/>
    <property type="match status" value="1"/>
</dbReference>
<feature type="compositionally biased region" description="Basic and acidic residues" evidence="2">
    <location>
        <begin position="270"/>
        <end position="284"/>
    </location>
</feature>
<sequence length="313" mass="33688">MADPGRDAARDPGRAPEPDARPADGTAHHDGEPAPVEYRTAELAEAAGITVRTLRFYRERKLLPPPRREGRVAWYNEHHLARLRTISVLLARGHTLGGIADLIDAFEKGRDSGSAAELLGLESTLASPWSEETPVRLTPEDLAAHFPDEVTSDNLATALDLGYIAVDGDEVVHVSRRLLDASTALVREGIPLAAVLEAGRVVREHADAVADLFTRLVRDRLFAGVDELSPADLRRLTEIMDRLRSPAKQVVDAELALAMDRRLRAELESWPRAHVDSETERDSGRGAGTAPEASGAESGTESGTGTDAASADA</sequence>
<dbReference type="PANTHER" id="PTHR30204:SF93">
    <property type="entry name" value="HTH MERR-TYPE DOMAIN-CONTAINING PROTEIN"/>
    <property type="match status" value="1"/>
</dbReference>
<comment type="caution">
    <text evidence="4">The sequence shown here is derived from an EMBL/GenBank/DDBJ whole genome shotgun (WGS) entry which is preliminary data.</text>
</comment>
<evidence type="ECO:0000256" key="1">
    <source>
        <dbReference type="ARBA" id="ARBA00023125"/>
    </source>
</evidence>
<dbReference type="SMART" id="SM00422">
    <property type="entry name" value="HTH_MERR"/>
    <property type="match status" value="1"/>
</dbReference>
<name>A0ABP5XIJ2_9ACTN</name>
<evidence type="ECO:0000256" key="2">
    <source>
        <dbReference type="SAM" id="MobiDB-lite"/>
    </source>
</evidence>
<reference evidence="5" key="1">
    <citation type="journal article" date="2019" name="Int. J. Syst. Evol. Microbiol.">
        <title>The Global Catalogue of Microorganisms (GCM) 10K type strain sequencing project: providing services to taxonomists for standard genome sequencing and annotation.</title>
        <authorList>
            <consortium name="The Broad Institute Genomics Platform"/>
            <consortium name="The Broad Institute Genome Sequencing Center for Infectious Disease"/>
            <person name="Wu L."/>
            <person name="Ma J."/>
        </authorList>
    </citation>
    <scope>NUCLEOTIDE SEQUENCE [LARGE SCALE GENOMIC DNA]</scope>
    <source>
        <strain evidence="5">JCM 6305</strain>
    </source>
</reference>
<protein>
    <recommendedName>
        <fullName evidence="3">HTH merR-type domain-containing protein</fullName>
    </recommendedName>
</protein>
<keyword evidence="1" id="KW-0238">DNA-binding</keyword>
<dbReference type="InterPro" id="IPR000551">
    <property type="entry name" value="MerR-type_HTH_dom"/>
</dbReference>
<proteinExistence type="predicted"/>
<dbReference type="RefSeq" id="WP_425583714.1">
    <property type="nucleotide sequence ID" value="NZ_BAAASZ010000031.1"/>
</dbReference>
<gene>
    <name evidence="4" type="ORF">GCM10010405_45780</name>
</gene>
<feature type="compositionally biased region" description="Low complexity" evidence="2">
    <location>
        <begin position="292"/>
        <end position="313"/>
    </location>
</feature>
<dbReference type="PANTHER" id="PTHR30204">
    <property type="entry name" value="REDOX-CYCLING DRUG-SENSING TRANSCRIPTIONAL ACTIVATOR SOXR"/>
    <property type="match status" value="1"/>
</dbReference>
<dbReference type="Pfam" id="PF13411">
    <property type="entry name" value="MerR_1"/>
    <property type="match status" value="1"/>
</dbReference>
<feature type="domain" description="HTH merR-type" evidence="3">
    <location>
        <begin position="37"/>
        <end position="105"/>
    </location>
</feature>
<evidence type="ECO:0000313" key="5">
    <source>
        <dbReference type="Proteomes" id="UP001501638"/>
    </source>
</evidence>
<dbReference type="Gene3D" id="1.10.1660.10">
    <property type="match status" value="1"/>
</dbReference>
<dbReference type="Proteomes" id="UP001501638">
    <property type="component" value="Unassembled WGS sequence"/>
</dbReference>
<evidence type="ECO:0000259" key="3">
    <source>
        <dbReference type="PROSITE" id="PS50937"/>
    </source>
</evidence>
<evidence type="ECO:0000313" key="4">
    <source>
        <dbReference type="EMBL" id="GAA2456612.1"/>
    </source>
</evidence>
<dbReference type="EMBL" id="BAAASZ010000031">
    <property type="protein sequence ID" value="GAA2456612.1"/>
    <property type="molecule type" value="Genomic_DNA"/>
</dbReference>
<accession>A0ABP5XIJ2</accession>
<feature type="region of interest" description="Disordered" evidence="2">
    <location>
        <begin position="270"/>
        <end position="313"/>
    </location>
</feature>
<dbReference type="InterPro" id="IPR009061">
    <property type="entry name" value="DNA-bd_dom_put_sf"/>
</dbReference>